<keyword evidence="1" id="KW-0472">Membrane</keyword>
<protein>
    <submittedName>
        <fullName evidence="2">Eukaryotic aspartyl protease family protein</fullName>
    </submittedName>
</protein>
<dbReference type="Proteomes" id="UP000325081">
    <property type="component" value="Unassembled WGS sequence"/>
</dbReference>
<keyword evidence="1" id="KW-0812">Transmembrane</keyword>
<keyword evidence="3" id="KW-1185">Reference proteome</keyword>
<dbReference type="GO" id="GO:0006508">
    <property type="term" value="P:proteolysis"/>
    <property type="evidence" value="ECO:0007669"/>
    <property type="project" value="UniProtKB-KW"/>
</dbReference>
<reference evidence="3" key="1">
    <citation type="journal article" date="2019" name="Curr. Biol.">
        <title>Genome Sequence of Striga asiatica Provides Insight into the Evolution of Plant Parasitism.</title>
        <authorList>
            <person name="Yoshida S."/>
            <person name="Kim S."/>
            <person name="Wafula E.K."/>
            <person name="Tanskanen J."/>
            <person name="Kim Y.M."/>
            <person name="Honaas L."/>
            <person name="Yang Z."/>
            <person name="Spallek T."/>
            <person name="Conn C.E."/>
            <person name="Ichihashi Y."/>
            <person name="Cheong K."/>
            <person name="Cui S."/>
            <person name="Der J.P."/>
            <person name="Gundlach H."/>
            <person name="Jiao Y."/>
            <person name="Hori C."/>
            <person name="Ishida J.K."/>
            <person name="Kasahara H."/>
            <person name="Kiba T."/>
            <person name="Kim M.S."/>
            <person name="Koo N."/>
            <person name="Laohavisit A."/>
            <person name="Lee Y.H."/>
            <person name="Lumba S."/>
            <person name="McCourt P."/>
            <person name="Mortimer J.C."/>
            <person name="Mutuku J.M."/>
            <person name="Nomura T."/>
            <person name="Sasaki-Sekimoto Y."/>
            <person name="Seto Y."/>
            <person name="Wang Y."/>
            <person name="Wakatake T."/>
            <person name="Sakakibara H."/>
            <person name="Demura T."/>
            <person name="Yamaguchi S."/>
            <person name="Yoneyama K."/>
            <person name="Manabe R.I."/>
            <person name="Nelson D.C."/>
            <person name="Schulman A.H."/>
            <person name="Timko M.P."/>
            <person name="dePamphilis C.W."/>
            <person name="Choi D."/>
            <person name="Shirasu K."/>
        </authorList>
    </citation>
    <scope>NUCLEOTIDE SEQUENCE [LARGE SCALE GENOMIC DNA]</scope>
    <source>
        <strain evidence="3">cv. UVA1</strain>
    </source>
</reference>
<evidence type="ECO:0000313" key="2">
    <source>
        <dbReference type="EMBL" id="GER57461.1"/>
    </source>
</evidence>
<proteinExistence type="predicted"/>
<organism evidence="2 3">
    <name type="scientific">Striga asiatica</name>
    <name type="common">Asiatic witchweed</name>
    <name type="synonym">Buchnera asiatica</name>
    <dbReference type="NCBI Taxonomy" id="4170"/>
    <lineage>
        <taxon>Eukaryota</taxon>
        <taxon>Viridiplantae</taxon>
        <taxon>Streptophyta</taxon>
        <taxon>Embryophyta</taxon>
        <taxon>Tracheophyta</taxon>
        <taxon>Spermatophyta</taxon>
        <taxon>Magnoliopsida</taxon>
        <taxon>eudicotyledons</taxon>
        <taxon>Gunneridae</taxon>
        <taxon>Pentapetalae</taxon>
        <taxon>asterids</taxon>
        <taxon>lamiids</taxon>
        <taxon>Lamiales</taxon>
        <taxon>Orobanchaceae</taxon>
        <taxon>Buchnereae</taxon>
        <taxon>Striga</taxon>
    </lineage>
</organism>
<gene>
    <name evidence="2" type="ORF">STAS_35277</name>
</gene>
<feature type="transmembrane region" description="Helical" evidence="1">
    <location>
        <begin position="85"/>
        <end position="104"/>
    </location>
</feature>
<dbReference type="GO" id="GO:0008233">
    <property type="term" value="F:peptidase activity"/>
    <property type="evidence" value="ECO:0007669"/>
    <property type="project" value="UniProtKB-KW"/>
</dbReference>
<keyword evidence="2" id="KW-0378">Hydrolase</keyword>
<dbReference type="EMBL" id="BKCP01013292">
    <property type="protein sequence ID" value="GER57461.1"/>
    <property type="molecule type" value="Genomic_DNA"/>
</dbReference>
<accession>A0A5A7RJT9</accession>
<sequence length="125" mass="14080">MIGFSHSRACRYRPYMFMVADTGSSLTWVHCELYNSSTMRERSEGCTVGSGPTSRVDYHKHVGSRPVPTHTGVRKPEFLLEMRSGVSTFGFDFVVMMLMLLLAARQEVERSQSRREASSGDMFGS</sequence>
<dbReference type="AlphaFoldDB" id="A0A5A7RJT9"/>
<keyword evidence="1" id="KW-1133">Transmembrane helix</keyword>
<comment type="caution">
    <text evidence="2">The sequence shown here is derived from an EMBL/GenBank/DDBJ whole genome shotgun (WGS) entry which is preliminary data.</text>
</comment>
<evidence type="ECO:0000313" key="3">
    <source>
        <dbReference type="Proteomes" id="UP000325081"/>
    </source>
</evidence>
<name>A0A5A7RJT9_STRAF</name>
<evidence type="ECO:0000256" key="1">
    <source>
        <dbReference type="SAM" id="Phobius"/>
    </source>
</evidence>
<keyword evidence="2" id="KW-0645">Protease</keyword>